<evidence type="ECO:0000256" key="1">
    <source>
        <dbReference type="SAM" id="Phobius"/>
    </source>
</evidence>
<reference evidence="2 3" key="1">
    <citation type="submission" date="2024-01" db="EMBL/GenBank/DDBJ databases">
        <authorList>
            <person name="Alioto T."/>
            <person name="Alioto T."/>
            <person name="Gomez Garrido J."/>
        </authorList>
    </citation>
    <scope>NUCLEOTIDE SEQUENCE [LARGE SCALE GENOMIC DNA]</scope>
</reference>
<feature type="transmembrane region" description="Helical" evidence="1">
    <location>
        <begin position="12"/>
        <end position="30"/>
    </location>
</feature>
<dbReference type="Proteomes" id="UP001314229">
    <property type="component" value="Unassembled WGS sequence"/>
</dbReference>
<comment type="caution">
    <text evidence="2">The sequence shown here is derived from an EMBL/GenBank/DDBJ whole genome shotgun (WGS) entry which is preliminary data.</text>
</comment>
<evidence type="ECO:0000313" key="2">
    <source>
        <dbReference type="EMBL" id="CAK6973985.1"/>
    </source>
</evidence>
<sequence>MASPFTELEAVMIMFSLLVFALFTLTGMINDERAHANENRKPQSEELII</sequence>
<keyword evidence="3" id="KW-1185">Reference proteome</keyword>
<gene>
    <name evidence="2" type="ORF">FSCOSCO3_A027920</name>
</gene>
<accession>A0AAV1PRS9</accession>
<name>A0AAV1PRS9_SCOSC</name>
<keyword evidence="1" id="KW-0812">Transmembrane</keyword>
<evidence type="ECO:0000313" key="3">
    <source>
        <dbReference type="Proteomes" id="UP001314229"/>
    </source>
</evidence>
<organism evidence="2 3">
    <name type="scientific">Scomber scombrus</name>
    <name type="common">Atlantic mackerel</name>
    <name type="synonym">Scomber vernalis</name>
    <dbReference type="NCBI Taxonomy" id="13677"/>
    <lineage>
        <taxon>Eukaryota</taxon>
        <taxon>Metazoa</taxon>
        <taxon>Chordata</taxon>
        <taxon>Craniata</taxon>
        <taxon>Vertebrata</taxon>
        <taxon>Euteleostomi</taxon>
        <taxon>Actinopterygii</taxon>
        <taxon>Neopterygii</taxon>
        <taxon>Teleostei</taxon>
        <taxon>Neoteleostei</taxon>
        <taxon>Acanthomorphata</taxon>
        <taxon>Pelagiaria</taxon>
        <taxon>Scombriformes</taxon>
        <taxon>Scombridae</taxon>
        <taxon>Scomber</taxon>
    </lineage>
</organism>
<keyword evidence="1" id="KW-0472">Membrane</keyword>
<proteinExistence type="predicted"/>
<dbReference type="AlphaFoldDB" id="A0AAV1PRS9"/>
<dbReference type="EMBL" id="CAWUFR010000243">
    <property type="protein sequence ID" value="CAK6973985.1"/>
    <property type="molecule type" value="Genomic_DNA"/>
</dbReference>
<protein>
    <submittedName>
        <fullName evidence="2">Uncharacterized protein</fullName>
    </submittedName>
</protein>
<keyword evidence="1" id="KW-1133">Transmembrane helix</keyword>